<name>A0A2P2R000_RHIMU</name>
<proteinExistence type="predicted"/>
<sequence length="61" mass="6949">MNIFQLGIQLNFIQCQDILYYYKPAIMTSKGQPHCSLENTIPNGLLIGSFLSQVTKHCRDC</sequence>
<organism evidence="1">
    <name type="scientific">Rhizophora mucronata</name>
    <name type="common">Asiatic mangrove</name>
    <dbReference type="NCBI Taxonomy" id="61149"/>
    <lineage>
        <taxon>Eukaryota</taxon>
        <taxon>Viridiplantae</taxon>
        <taxon>Streptophyta</taxon>
        <taxon>Embryophyta</taxon>
        <taxon>Tracheophyta</taxon>
        <taxon>Spermatophyta</taxon>
        <taxon>Magnoliopsida</taxon>
        <taxon>eudicotyledons</taxon>
        <taxon>Gunneridae</taxon>
        <taxon>Pentapetalae</taxon>
        <taxon>rosids</taxon>
        <taxon>fabids</taxon>
        <taxon>Malpighiales</taxon>
        <taxon>Rhizophoraceae</taxon>
        <taxon>Rhizophora</taxon>
    </lineage>
</organism>
<dbReference type="EMBL" id="GGEC01092084">
    <property type="protein sequence ID" value="MBX72568.1"/>
    <property type="molecule type" value="Transcribed_RNA"/>
</dbReference>
<evidence type="ECO:0000313" key="1">
    <source>
        <dbReference type="EMBL" id="MBX72568.1"/>
    </source>
</evidence>
<protein>
    <submittedName>
        <fullName evidence="1">Uncharacterized protein</fullName>
    </submittedName>
</protein>
<dbReference type="AlphaFoldDB" id="A0A2P2R000"/>
<reference evidence="1" key="1">
    <citation type="submission" date="2018-02" db="EMBL/GenBank/DDBJ databases">
        <title>Rhizophora mucronata_Transcriptome.</title>
        <authorList>
            <person name="Meera S.P."/>
            <person name="Sreeshan A."/>
            <person name="Augustine A."/>
        </authorList>
    </citation>
    <scope>NUCLEOTIDE SEQUENCE</scope>
    <source>
        <tissue evidence="1">Leaf</tissue>
    </source>
</reference>
<accession>A0A2P2R000</accession>